<dbReference type="EMBL" id="PVBT01000003">
    <property type="protein sequence ID" value="PRD53038.1"/>
    <property type="molecule type" value="Genomic_DNA"/>
</dbReference>
<feature type="compositionally biased region" description="Acidic residues" evidence="1">
    <location>
        <begin position="73"/>
        <end position="116"/>
    </location>
</feature>
<dbReference type="OrthoDB" id="9815689at2"/>
<dbReference type="RefSeq" id="WP_105734052.1">
    <property type="nucleotide sequence ID" value="NZ_PVBT01000003.1"/>
</dbReference>
<organism evidence="2 3">
    <name type="scientific">Phyllobacterium myrsinacearum</name>
    <dbReference type="NCBI Taxonomy" id="28101"/>
    <lineage>
        <taxon>Bacteria</taxon>
        <taxon>Pseudomonadati</taxon>
        <taxon>Pseudomonadota</taxon>
        <taxon>Alphaproteobacteria</taxon>
        <taxon>Hyphomicrobiales</taxon>
        <taxon>Phyllobacteriaceae</taxon>
        <taxon>Phyllobacterium</taxon>
    </lineage>
</organism>
<gene>
    <name evidence="2" type="ORF">C5750_11540</name>
</gene>
<dbReference type="Pfam" id="PF09538">
    <property type="entry name" value="FYDLN_acid"/>
    <property type="match status" value="1"/>
</dbReference>
<dbReference type="InterPro" id="IPR012644">
    <property type="entry name" value="CHP02300_FYDLN_acid"/>
</dbReference>
<comment type="caution">
    <text evidence="2">The sequence shown here is derived from an EMBL/GenBank/DDBJ whole genome shotgun (WGS) entry which is preliminary data.</text>
</comment>
<evidence type="ECO:0000313" key="3">
    <source>
        <dbReference type="Proteomes" id="UP000238563"/>
    </source>
</evidence>
<evidence type="ECO:0000313" key="2">
    <source>
        <dbReference type="EMBL" id="PRD53038.1"/>
    </source>
</evidence>
<name>A0A2S9JIX7_9HYPH</name>
<evidence type="ECO:0000256" key="1">
    <source>
        <dbReference type="SAM" id="MobiDB-lite"/>
    </source>
</evidence>
<sequence>MVNPKLGTKRVDPETGQKFYDLNRDPIVSPYTGKSYPLSYFDSTVPSAREEEEEVETEELDVVLEKPEFVSLEEADGDVDGDVPDLGDDVDVDVDDADDDDTFLAEDEEDEDDDVTDILGGGIGEDDEN</sequence>
<feature type="region of interest" description="Disordered" evidence="1">
    <location>
        <begin position="73"/>
        <end position="129"/>
    </location>
</feature>
<accession>A0A2S9JIX7</accession>
<dbReference type="AlphaFoldDB" id="A0A2S9JIX7"/>
<keyword evidence="3" id="KW-1185">Reference proteome</keyword>
<proteinExistence type="predicted"/>
<dbReference type="Proteomes" id="UP000238563">
    <property type="component" value="Unassembled WGS sequence"/>
</dbReference>
<protein>
    <submittedName>
        <fullName evidence="2">TIGR02300 family protein</fullName>
    </submittedName>
</protein>
<dbReference type="NCBIfam" id="TIGR02300">
    <property type="entry name" value="FYDLN_acid"/>
    <property type="match status" value="1"/>
</dbReference>
<reference evidence="2 3" key="1">
    <citation type="submission" date="2018-02" db="EMBL/GenBank/DDBJ databases">
        <title>The draft genome of Phyllobacterium myrsinacearum DSM5892.</title>
        <authorList>
            <person name="Li L."/>
            <person name="Liu L."/>
            <person name="Zhang X."/>
            <person name="Wang T."/>
        </authorList>
    </citation>
    <scope>NUCLEOTIDE SEQUENCE [LARGE SCALE GENOMIC DNA]</scope>
    <source>
        <strain evidence="2 3">DSM 5892</strain>
    </source>
</reference>